<keyword evidence="5" id="KW-0808">Transferase</keyword>
<dbReference type="GO" id="GO:0006744">
    <property type="term" value="P:ubiquinone biosynthetic process"/>
    <property type="evidence" value="ECO:0007669"/>
    <property type="project" value="UniProtKB-UniPathway"/>
</dbReference>
<dbReference type="PANTHER" id="PTHR11048:SF28">
    <property type="entry name" value="4-HYDROXYBENZOATE POLYPRENYLTRANSFERASE, MITOCHONDRIAL"/>
    <property type="match status" value="1"/>
</dbReference>
<accession>A0A8K0T0G7</accession>
<dbReference type="EMBL" id="JAGPNK010000004">
    <property type="protein sequence ID" value="KAH7322483.1"/>
    <property type="molecule type" value="Genomic_DNA"/>
</dbReference>
<gene>
    <name evidence="11" type="ORF">B0I35DRAFT_350998</name>
</gene>
<feature type="transmembrane region" description="Helical" evidence="10">
    <location>
        <begin position="260"/>
        <end position="278"/>
    </location>
</feature>
<organism evidence="11 12">
    <name type="scientific">Stachybotrys elegans</name>
    <dbReference type="NCBI Taxonomy" id="80388"/>
    <lineage>
        <taxon>Eukaryota</taxon>
        <taxon>Fungi</taxon>
        <taxon>Dikarya</taxon>
        <taxon>Ascomycota</taxon>
        <taxon>Pezizomycotina</taxon>
        <taxon>Sordariomycetes</taxon>
        <taxon>Hypocreomycetidae</taxon>
        <taxon>Hypocreales</taxon>
        <taxon>Stachybotryaceae</taxon>
        <taxon>Stachybotrys</taxon>
    </lineage>
</organism>
<keyword evidence="7 10" id="KW-1133">Transmembrane helix</keyword>
<evidence type="ECO:0000256" key="3">
    <source>
        <dbReference type="ARBA" id="ARBA00004721"/>
    </source>
</evidence>
<dbReference type="OrthoDB" id="18170at2759"/>
<evidence type="ECO:0000256" key="7">
    <source>
        <dbReference type="ARBA" id="ARBA00022989"/>
    </source>
</evidence>
<dbReference type="InterPro" id="IPR000537">
    <property type="entry name" value="UbiA_prenyltransferase"/>
</dbReference>
<comment type="pathway">
    <text evidence="3">Secondary metabolite biosynthesis; terpenoid biosynthesis.</text>
</comment>
<evidence type="ECO:0000256" key="6">
    <source>
        <dbReference type="ARBA" id="ARBA00022692"/>
    </source>
</evidence>
<comment type="similarity">
    <text evidence="4">Belongs to the UbiA prenyltransferase family.</text>
</comment>
<comment type="cofactor">
    <cofactor evidence="1">
        <name>Mg(2+)</name>
        <dbReference type="ChEBI" id="CHEBI:18420"/>
    </cofactor>
</comment>
<feature type="transmembrane region" description="Helical" evidence="10">
    <location>
        <begin position="191"/>
        <end position="209"/>
    </location>
</feature>
<keyword evidence="12" id="KW-1185">Reference proteome</keyword>
<evidence type="ECO:0000256" key="1">
    <source>
        <dbReference type="ARBA" id="ARBA00001946"/>
    </source>
</evidence>
<name>A0A8K0T0G7_9HYPO</name>
<evidence type="ECO:0000256" key="8">
    <source>
        <dbReference type="ARBA" id="ARBA00023136"/>
    </source>
</evidence>
<evidence type="ECO:0000256" key="10">
    <source>
        <dbReference type="SAM" id="Phobius"/>
    </source>
</evidence>
<dbReference type="AlphaFoldDB" id="A0A8K0T0G7"/>
<dbReference type="Gene3D" id="1.10.357.140">
    <property type="entry name" value="UbiA prenyltransferase"/>
    <property type="match status" value="1"/>
</dbReference>
<dbReference type="GO" id="GO:0005743">
    <property type="term" value="C:mitochondrial inner membrane"/>
    <property type="evidence" value="ECO:0007669"/>
    <property type="project" value="TreeGrafter"/>
</dbReference>
<keyword evidence="8 10" id="KW-0472">Membrane</keyword>
<dbReference type="Gene3D" id="1.20.120.1780">
    <property type="entry name" value="UbiA prenyltransferase"/>
    <property type="match status" value="1"/>
</dbReference>
<dbReference type="CDD" id="cd13959">
    <property type="entry name" value="PT_UbiA_COQ2"/>
    <property type="match status" value="1"/>
</dbReference>
<dbReference type="InterPro" id="IPR044878">
    <property type="entry name" value="UbiA_sf"/>
</dbReference>
<keyword evidence="6 10" id="KW-0812">Transmembrane</keyword>
<dbReference type="InterPro" id="IPR039653">
    <property type="entry name" value="Prenyltransferase"/>
</dbReference>
<evidence type="ECO:0000256" key="4">
    <source>
        <dbReference type="ARBA" id="ARBA00005985"/>
    </source>
</evidence>
<feature type="transmembrane region" description="Helical" evidence="10">
    <location>
        <begin position="234"/>
        <end position="253"/>
    </location>
</feature>
<sequence>KLLSRQYGGIHAGSWVDLFPASLTPWIQLCRLSPPAAFFLIYFPHIFGAVYAAAIHELPLDQLQRVSLILFGGSFFCNNASHAWNDLIDAPIDAKIQRTRTRPIPRGAITPRAAFAFTVLQALLAALFLCWLPADTAVATVPTIIGTTYYPFAKRHTYFPQLILGFCLTWGVMVGSSAMGASQPWKDPATLSLLGASTLWVVIFDTIYAHQDLADDVEVGVKSMAVLFRGRMKLVLWVLYSAMVVCLTASGVWGGFGLAYGLASVGGCGVSVGCMIVMVDLEDPESCWLWFSQGFWLTGSAIITGLLAEYALCKL</sequence>
<comment type="caution">
    <text evidence="11">The sequence shown here is derived from an EMBL/GenBank/DDBJ whole genome shotgun (WGS) entry which is preliminary data.</text>
</comment>
<dbReference type="FunFam" id="1.20.120.1780:FF:000001">
    <property type="entry name" value="4-hydroxybenzoate octaprenyltransferase"/>
    <property type="match status" value="1"/>
</dbReference>
<feature type="transmembrane region" description="Helical" evidence="10">
    <location>
        <begin position="113"/>
        <end position="134"/>
    </location>
</feature>
<evidence type="ECO:0000313" key="11">
    <source>
        <dbReference type="EMBL" id="KAH7322483.1"/>
    </source>
</evidence>
<feature type="non-terminal residue" evidence="11">
    <location>
        <position position="1"/>
    </location>
</feature>
<evidence type="ECO:0000256" key="2">
    <source>
        <dbReference type="ARBA" id="ARBA00004141"/>
    </source>
</evidence>
<evidence type="ECO:0000256" key="9">
    <source>
        <dbReference type="ARBA" id="ARBA00075214"/>
    </source>
</evidence>
<comment type="subcellular location">
    <subcellularLocation>
        <location evidence="2">Membrane</location>
        <topology evidence="2">Multi-pass membrane protein</topology>
    </subcellularLocation>
</comment>
<protein>
    <recommendedName>
        <fullName evidence="9">Diterpenoid pyrone biosynthesis cluster protein C</fullName>
    </recommendedName>
</protein>
<dbReference type="Proteomes" id="UP000813444">
    <property type="component" value="Unassembled WGS sequence"/>
</dbReference>
<evidence type="ECO:0000256" key="5">
    <source>
        <dbReference type="ARBA" id="ARBA00022679"/>
    </source>
</evidence>
<dbReference type="HAMAP" id="MF_01635">
    <property type="entry name" value="UbiA"/>
    <property type="match status" value="1"/>
</dbReference>
<dbReference type="UniPathway" id="UPA00232"/>
<dbReference type="Pfam" id="PF01040">
    <property type="entry name" value="UbiA"/>
    <property type="match status" value="1"/>
</dbReference>
<proteinExistence type="inferred from homology"/>
<dbReference type="FunFam" id="1.10.357.140:FF:000008">
    <property type="entry name" value="4-hydroxybenzoate octaprenyltransferase"/>
    <property type="match status" value="1"/>
</dbReference>
<feature type="transmembrane region" description="Helical" evidence="10">
    <location>
        <begin position="36"/>
        <end position="55"/>
    </location>
</feature>
<dbReference type="PANTHER" id="PTHR11048">
    <property type="entry name" value="PRENYLTRANSFERASES"/>
    <property type="match status" value="1"/>
</dbReference>
<evidence type="ECO:0000313" key="12">
    <source>
        <dbReference type="Proteomes" id="UP000813444"/>
    </source>
</evidence>
<reference evidence="11" key="1">
    <citation type="journal article" date="2021" name="Nat. Commun.">
        <title>Genetic determinants of endophytism in the Arabidopsis root mycobiome.</title>
        <authorList>
            <person name="Mesny F."/>
            <person name="Miyauchi S."/>
            <person name="Thiergart T."/>
            <person name="Pickel B."/>
            <person name="Atanasova L."/>
            <person name="Karlsson M."/>
            <person name="Huettel B."/>
            <person name="Barry K.W."/>
            <person name="Haridas S."/>
            <person name="Chen C."/>
            <person name="Bauer D."/>
            <person name="Andreopoulos W."/>
            <person name="Pangilinan J."/>
            <person name="LaButti K."/>
            <person name="Riley R."/>
            <person name="Lipzen A."/>
            <person name="Clum A."/>
            <person name="Drula E."/>
            <person name="Henrissat B."/>
            <person name="Kohler A."/>
            <person name="Grigoriev I.V."/>
            <person name="Martin F.M."/>
            <person name="Hacquard S."/>
        </authorList>
    </citation>
    <scope>NUCLEOTIDE SEQUENCE</scope>
    <source>
        <strain evidence="11">MPI-CAGE-CH-0235</strain>
    </source>
</reference>
<feature type="transmembrane region" description="Helical" evidence="10">
    <location>
        <begin position="290"/>
        <end position="312"/>
    </location>
</feature>
<dbReference type="InterPro" id="IPR006370">
    <property type="entry name" value="HB_polyprenyltransferase-like"/>
</dbReference>
<dbReference type="GO" id="GO:0008412">
    <property type="term" value="F:4-hydroxybenzoate polyprenyltransferase activity"/>
    <property type="evidence" value="ECO:0007669"/>
    <property type="project" value="TreeGrafter"/>
</dbReference>
<feature type="transmembrane region" description="Helical" evidence="10">
    <location>
        <begin position="158"/>
        <end position="179"/>
    </location>
</feature>